<evidence type="ECO:0000313" key="3">
    <source>
        <dbReference type="Proteomes" id="UP000799770"/>
    </source>
</evidence>
<dbReference type="Proteomes" id="UP000799770">
    <property type="component" value="Unassembled WGS sequence"/>
</dbReference>
<feature type="region of interest" description="Disordered" evidence="1">
    <location>
        <begin position="346"/>
        <end position="528"/>
    </location>
</feature>
<evidence type="ECO:0000256" key="1">
    <source>
        <dbReference type="SAM" id="MobiDB-lite"/>
    </source>
</evidence>
<feature type="compositionally biased region" description="Basic and acidic residues" evidence="1">
    <location>
        <begin position="378"/>
        <end position="400"/>
    </location>
</feature>
<feature type="compositionally biased region" description="Basic and acidic residues" evidence="1">
    <location>
        <begin position="466"/>
        <end position="476"/>
    </location>
</feature>
<evidence type="ECO:0000313" key="2">
    <source>
        <dbReference type="EMBL" id="KAF2113506.1"/>
    </source>
</evidence>
<proteinExistence type="predicted"/>
<feature type="compositionally biased region" description="Basic and acidic residues" evidence="1">
    <location>
        <begin position="512"/>
        <end position="522"/>
    </location>
</feature>
<keyword evidence="3" id="KW-1185">Reference proteome</keyword>
<organism evidence="2 3">
    <name type="scientific">Lophiotrema nucula</name>
    <dbReference type="NCBI Taxonomy" id="690887"/>
    <lineage>
        <taxon>Eukaryota</taxon>
        <taxon>Fungi</taxon>
        <taxon>Dikarya</taxon>
        <taxon>Ascomycota</taxon>
        <taxon>Pezizomycotina</taxon>
        <taxon>Dothideomycetes</taxon>
        <taxon>Pleosporomycetidae</taxon>
        <taxon>Pleosporales</taxon>
        <taxon>Lophiotremataceae</taxon>
        <taxon>Lophiotrema</taxon>
    </lineage>
</organism>
<dbReference type="AlphaFoldDB" id="A0A6A5Z353"/>
<dbReference type="OrthoDB" id="4586300at2759"/>
<protein>
    <submittedName>
        <fullName evidence="2">Uncharacterized protein</fullName>
    </submittedName>
</protein>
<accession>A0A6A5Z353</accession>
<feature type="compositionally biased region" description="Basic residues" evidence="1">
    <location>
        <begin position="196"/>
        <end position="206"/>
    </location>
</feature>
<feature type="region of interest" description="Disordered" evidence="1">
    <location>
        <begin position="184"/>
        <end position="234"/>
    </location>
</feature>
<gene>
    <name evidence="2" type="ORF">BDV96DRAFT_577903</name>
</gene>
<name>A0A6A5Z353_9PLEO</name>
<feature type="compositionally biased region" description="Basic and acidic residues" evidence="1">
    <location>
        <begin position="184"/>
        <end position="195"/>
    </location>
</feature>
<feature type="compositionally biased region" description="Polar residues" evidence="1">
    <location>
        <begin position="477"/>
        <end position="490"/>
    </location>
</feature>
<sequence>MASNDDSSRRDGRRPEDNPFIAFRRFADSQASSLFDTLVGLPAMLARFNDAEHAREQCLFGQADKKKCDELQKLTEQMGEQAFKSVGDLPQLLQSRDSEALKKRLAEFTKLEQEIDKVTQEIVEAGRGQERARHAGRTQAELIERVGNRKGQQWGWSWDWGFPRPFDEEERSKVEDKTDYRRYGTLHDPKYSEHRPCRRWQRRRERHAAQQAQDEENQGRGVSDSMPSKGEELRRPVAAVNDTDRAASVAATLAVALEQLSKPLWDQSHIDRPDPYSPKSLEEDELFGKAGIRWRDAWEDLVRTMGARELITEEKPGESRKLSDERQVERMPEVFRSPFHFVPDYPRVDPWSGTIGQNGHNGEHPHGSSGMSGVEVTGEPRDEPSYEYGHDHEDQHDDPPTPKPKQGRWSSGAPATELEAYEKLLGTSSSGAAAGIRPSVLSTLTTTERTTAPDGTVTTKVVLKKRFADGREESSETVHTQKGQESNAAPQQDAWKAMQDAQFPSQLAPASGKEEKKDDKKKGWFWTG</sequence>
<dbReference type="EMBL" id="ML977327">
    <property type="protein sequence ID" value="KAF2113506.1"/>
    <property type="molecule type" value="Genomic_DNA"/>
</dbReference>
<reference evidence="2" key="1">
    <citation type="journal article" date="2020" name="Stud. Mycol.">
        <title>101 Dothideomycetes genomes: a test case for predicting lifestyles and emergence of pathogens.</title>
        <authorList>
            <person name="Haridas S."/>
            <person name="Albert R."/>
            <person name="Binder M."/>
            <person name="Bloem J."/>
            <person name="Labutti K."/>
            <person name="Salamov A."/>
            <person name="Andreopoulos B."/>
            <person name="Baker S."/>
            <person name="Barry K."/>
            <person name="Bills G."/>
            <person name="Bluhm B."/>
            <person name="Cannon C."/>
            <person name="Castanera R."/>
            <person name="Culley D."/>
            <person name="Daum C."/>
            <person name="Ezra D."/>
            <person name="Gonzalez J."/>
            <person name="Henrissat B."/>
            <person name="Kuo A."/>
            <person name="Liang C."/>
            <person name="Lipzen A."/>
            <person name="Lutzoni F."/>
            <person name="Magnuson J."/>
            <person name="Mondo S."/>
            <person name="Nolan M."/>
            <person name="Ohm R."/>
            <person name="Pangilinan J."/>
            <person name="Park H.-J."/>
            <person name="Ramirez L."/>
            <person name="Alfaro M."/>
            <person name="Sun H."/>
            <person name="Tritt A."/>
            <person name="Yoshinaga Y."/>
            <person name="Zwiers L.-H."/>
            <person name="Turgeon B."/>
            <person name="Goodwin S."/>
            <person name="Spatafora J."/>
            <person name="Crous P."/>
            <person name="Grigoriev I."/>
        </authorList>
    </citation>
    <scope>NUCLEOTIDE SEQUENCE</scope>
    <source>
        <strain evidence="2">CBS 627.86</strain>
    </source>
</reference>